<evidence type="ECO:0000313" key="2">
    <source>
        <dbReference type="EMBL" id="KAL0108373.1"/>
    </source>
</evidence>
<sequence length="90" mass="10819">MGMFELYVSEFIFCTRPKRLKRSCHFFFFFLFNIITTANISIKLMKYIVFNIIFSRYTVSNLSYKLASQKNYNDWMEVTLRRDAKVSKVG</sequence>
<evidence type="ECO:0000313" key="3">
    <source>
        <dbReference type="Proteomes" id="UP001430953"/>
    </source>
</evidence>
<accession>A0AAW2EX71</accession>
<evidence type="ECO:0000256" key="1">
    <source>
        <dbReference type="SAM" id="Phobius"/>
    </source>
</evidence>
<keyword evidence="1" id="KW-1133">Transmembrane helix</keyword>
<feature type="transmembrane region" description="Helical" evidence="1">
    <location>
        <begin position="26"/>
        <end position="54"/>
    </location>
</feature>
<dbReference type="EMBL" id="JADYXP020000016">
    <property type="protein sequence ID" value="KAL0108373.1"/>
    <property type="molecule type" value="Genomic_DNA"/>
</dbReference>
<keyword evidence="1" id="KW-0812">Transmembrane</keyword>
<protein>
    <submittedName>
        <fullName evidence="2">Uncharacterized protein</fullName>
    </submittedName>
</protein>
<comment type="caution">
    <text evidence="2">The sequence shown here is derived from an EMBL/GenBank/DDBJ whole genome shotgun (WGS) entry which is preliminary data.</text>
</comment>
<keyword evidence="3" id="KW-1185">Reference proteome</keyword>
<dbReference type="AlphaFoldDB" id="A0AAW2EX71"/>
<name>A0AAW2EX71_9HYME</name>
<dbReference type="Proteomes" id="UP001430953">
    <property type="component" value="Unassembled WGS sequence"/>
</dbReference>
<reference evidence="2 3" key="1">
    <citation type="submission" date="2023-03" db="EMBL/GenBank/DDBJ databases">
        <title>High recombination rates correlate with genetic variation in Cardiocondyla obscurior ants.</title>
        <authorList>
            <person name="Errbii M."/>
        </authorList>
    </citation>
    <scope>NUCLEOTIDE SEQUENCE [LARGE SCALE GENOMIC DNA]</scope>
    <source>
        <strain evidence="2">Alpha-2009</strain>
        <tissue evidence="2">Whole body</tissue>
    </source>
</reference>
<keyword evidence="1" id="KW-0472">Membrane</keyword>
<organism evidence="2 3">
    <name type="scientific">Cardiocondyla obscurior</name>
    <dbReference type="NCBI Taxonomy" id="286306"/>
    <lineage>
        <taxon>Eukaryota</taxon>
        <taxon>Metazoa</taxon>
        <taxon>Ecdysozoa</taxon>
        <taxon>Arthropoda</taxon>
        <taxon>Hexapoda</taxon>
        <taxon>Insecta</taxon>
        <taxon>Pterygota</taxon>
        <taxon>Neoptera</taxon>
        <taxon>Endopterygota</taxon>
        <taxon>Hymenoptera</taxon>
        <taxon>Apocrita</taxon>
        <taxon>Aculeata</taxon>
        <taxon>Formicoidea</taxon>
        <taxon>Formicidae</taxon>
        <taxon>Myrmicinae</taxon>
        <taxon>Cardiocondyla</taxon>
    </lineage>
</organism>
<gene>
    <name evidence="2" type="ORF">PUN28_015129</name>
</gene>
<proteinExistence type="predicted"/>